<dbReference type="SMART" id="SM00960">
    <property type="entry name" value="Robl_LC7"/>
    <property type="match status" value="1"/>
</dbReference>
<gene>
    <name evidence="2" type="ordered locus">Mboo_1907</name>
</gene>
<dbReference type="EMBL" id="CP000780">
    <property type="protein sequence ID" value="ABS56422.1"/>
    <property type="molecule type" value="Genomic_DNA"/>
</dbReference>
<dbReference type="AlphaFoldDB" id="A7I9L1"/>
<keyword evidence="3" id="KW-1185">Reference proteome</keyword>
<sequence>MKMPAGTQGGIALDPRKGDTLENLRGFKGLIEVETDRGKGFILMRNGELVAACFEDKEQMYRGDAALRYIMATPAGGSDPNQQQFALRPYSDKDFAEALDRCTERQLFIGSAPVVQKSPPPLYESTQVPRQPSGNLDEATLTKIMAQPGVVAVSAFYEGFPVISRGNADFEHVAARAEDLLRTGTTIALDMSLGRPDQLILETAENKFIISPFGDLCLCIIARSDAQLGLLRVLIRSLQHEAGHS</sequence>
<dbReference type="STRING" id="456442.Mboo_1907"/>
<protein>
    <submittedName>
        <fullName evidence="2">Roadblock/LC7 family protein</fullName>
    </submittedName>
</protein>
<dbReference type="OrthoDB" id="105588at2157"/>
<dbReference type="Gene3D" id="3.30.450.30">
    <property type="entry name" value="Dynein light chain 2a, cytoplasmic"/>
    <property type="match status" value="1"/>
</dbReference>
<dbReference type="HOGENOM" id="CLU_1237935_0_0_2"/>
<evidence type="ECO:0000313" key="3">
    <source>
        <dbReference type="Proteomes" id="UP000002408"/>
    </source>
</evidence>
<dbReference type="GeneID" id="25393944"/>
<dbReference type="SUPFAM" id="SSF103196">
    <property type="entry name" value="Roadblock/LC7 domain"/>
    <property type="match status" value="1"/>
</dbReference>
<dbReference type="RefSeq" id="WP_012107475.1">
    <property type="nucleotide sequence ID" value="NC_009712.1"/>
</dbReference>
<feature type="domain" description="Roadblock/LAMTOR2" evidence="1">
    <location>
        <begin position="137"/>
        <end position="222"/>
    </location>
</feature>
<dbReference type="KEGG" id="mbn:Mboo_1907"/>
<organism evidence="2 3">
    <name type="scientific">Methanoregula boonei (strain DSM 21154 / JCM 14090 / 6A8)</name>
    <dbReference type="NCBI Taxonomy" id="456442"/>
    <lineage>
        <taxon>Archaea</taxon>
        <taxon>Methanobacteriati</taxon>
        <taxon>Methanobacteriota</taxon>
        <taxon>Stenosarchaea group</taxon>
        <taxon>Methanomicrobia</taxon>
        <taxon>Methanomicrobiales</taxon>
        <taxon>Methanoregulaceae</taxon>
        <taxon>Methanoregula</taxon>
    </lineage>
</organism>
<evidence type="ECO:0000313" key="2">
    <source>
        <dbReference type="EMBL" id="ABS56422.1"/>
    </source>
</evidence>
<evidence type="ECO:0000259" key="1">
    <source>
        <dbReference type="SMART" id="SM00960"/>
    </source>
</evidence>
<dbReference type="InterPro" id="IPR004942">
    <property type="entry name" value="Roadblock/LAMTOR2_dom"/>
</dbReference>
<name>A7I9L1_METB6</name>
<accession>A7I9L1</accession>
<reference evidence="3" key="1">
    <citation type="journal article" date="2015" name="Microbiology">
        <title>Genome of Methanoregula boonei 6A8 reveals adaptations to oligotrophic peatland environments.</title>
        <authorList>
            <person name="Braeuer S."/>
            <person name="Cadillo-Quiroz H."/>
            <person name="Kyrpides N."/>
            <person name="Woyke T."/>
            <person name="Goodwin L."/>
            <person name="Detter C."/>
            <person name="Podell S."/>
            <person name="Yavitt J.B."/>
            <person name="Zinder S.H."/>
        </authorList>
    </citation>
    <scope>NUCLEOTIDE SEQUENCE [LARGE SCALE GENOMIC DNA]</scope>
    <source>
        <strain evidence="3">DSM 21154 / JCM 14090 / 6A8</strain>
    </source>
</reference>
<dbReference type="eggNOG" id="arCOG02605">
    <property type="taxonomic scope" value="Archaea"/>
</dbReference>
<proteinExistence type="predicted"/>
<dbReference type="Proteomes" id="UP000002408">
    <property type="component" value="Chromosome"/>
</dbReference>